<name>A0A3R7VZB2_9EURY</name>
<dbReference type="EMBL" id="QZAB01000054">
    <property type="protein sequence ID" value="RQD92112.1"/>
    <property type="molecule type" value="Genomic_DNA"/>
</dbReference>
<dbReference type="GO" id="GO:0005737">
    <property type="term" value="C:cytoplasm"/>
    <property type="evidence" value="ECO:0007669"/>
    <property type="project" value="InterPro"/>
</dbReference>
<dbReference type="SMART" id="SM00946">
    <property type="entry name" value="ProRS-C_1"/>
    <property type="match status" value="1"/>
</dbReference>
<organism evidence="2 3">
    <name type="scientific">Methanosalsum natronophilum</name>
    <dbReference type="NCBI Taxonomy" id="768733"/>
    <lineage>
        <taxon>Archaea</taxon>
        <taxon>Methanobacteriati</taxon>
        <taxon>Methanobacteriota</taxon>
        <taxon>Stenosarchaea group</taxon>
        <taxon>Methanomicrobia</taxon>
        <taxon>Methanosarcinales</taxon>
        <taxon>Methanosarcinaceae</taxon>
        <taxon>Methanosalsum</taxon>
    </lineage>
</organism>
<dbReference type="SUPFAM" id="SSF64586">
    <property type="entry name" value="C-terminal domain of ProRS"/>
    <property type="match status" value="1"/>
</dbReference>
<keyword evidence="2" id="KW-0436">Ligase</keyword>
<evidence type="ECO:0000313" key="2">
    <source>
        <dbReference type="EMBL" id="RQD92112.1"/>
    </source>
</evidence>
<dbReference type="GO" id="GO:0004827">
    <property type="term" value="F:proline-tRNA ligase activity"/>
    <property type="evidence" value="ECO:0007669"/>
    <property type="project" value="InterPro"/>
</dbReference>
<feature type="non-terminal residue" evidence="2">
    <location>
        <position position="1"/>
    </location>
</feature>
<dbReference type="InterPro" id="IPR016061">
    <property type="entry name" value="Pro-tRNA_ligase_II_C"/>
</dbReference>
<dbReference type="GO" id="GO:0006433">
    <property type="term" value="P:prolyl-tRNA aminoacylation"/>
    <property type="evidence" value="ECO:0007669"/>
    <property type="project" value="InterPro"/>
</dbReference>
<dbReference type="Gene3D" id="3.30.110.30">
    <property type="entry name" value="C-terminal domain of ProRS"/>
    <property type="match status" value="1"/>
</dbReference>
<proteinExistence type="predicted"/>
<accession>A0A3R7VZB2</accession>
<gene>
    <name evidence="2" type="ORF">D5R95_00710</name>
</gene>
<dbReference type="GO" id="GO:0005524">
    <property type="term" value="F:ATP binding"/>
    <property type="evidence" value="ECO:0007669"/>
    <property type="project" value="InterPro"/>
</dbReference>
<reference evidence="2 3" key="1">
    <citation type="submission" date="2018-08" db="EMBL/GenBank/DDBJ databases">
        <title>The metabolism and importance of syntrophic acetate oxidation coupled to methane or sulfide production in haloalkaline environments.</title>
        <authorList>
            <person name="Timmers P.H.A."/>
            <person name="Vavourakis C.D."/>
            <person name="Sorokin D.Y."/>
            <person name="Sinninghe Damste J.S."/>
            <person name="Muyzer G."/>
            <person name="Stams A.J.M."/>
            <person name="Plugge C.M."/>
        </authorList>
    </citation>
    <scope>NUCLEOTIDE SEQUENCE [LARGE SCALE GENOMIC DNA]</scope>
    <source>
        <strain evidence="2">MSAO_Arc3</strain>
    </source>
</reference>
<dbReference type="Proteomes" id="UP000284763">
    <property type="component" value="Unassembled WGS sequence"/>
</dbReference>
<evidence type="ECO:0000313" key="3">
    <source>
        <dbReference type="Proteomes" id="UP000284763"/>
    </source>
</evidence>
<dbReference type="AlphaFoldDB" id="A0A3R7VZB2"/>
<sequence length="60" mass="6620">IQKGIVLIPWCGNKECGLELEERTGAGILGIPQNDESCDASRCTICQKETNINAYMARTY</sequence>
<evidence type="ECO:0000259" key="1">
    <source>
        <dbReference type="SMART" id="SM00946"/>
    </source>
</evidence>
<feature type="domain" description="Proline-tRNA ligase class II C-terminal" evidence="1">
    <location>
        <begin position="1"/>
        <end position="60"/>
    </location>
</feature>
<comment type="caution">
    <text evidence="2">The sequence shown here is derived from an EMBL/GenBank/DDBJ whole genome shotgun (WGS) entry which is preliminary data.</text>
</comment>
<dbReference type="Pfam" id="PF09180">
    <property type="entry name" value="ProRS-C_1"/>
    <property type="match status" value="1"/>
</dbReference>
<dbReference type="InterPro" id="IPR017449">
    <property type="entry name" value="Pro-tRNA_synth_II"/>
</dbReference>
<protein>
    <submittedName>
        <fullName evidence="2">Proline--tRNA ligase</fullName>
    </submittedName>
</protein>